<organism evidence="7 8">
    <name type="scientific">Deinococcus petrolearius</name>
    <dbReference type="NCBI Taxonomy" id="1751295"/>
    <lineage>
        <taxon>Bacteria</taxon>
        <taxon>Thermotogati</taxon>
        <taxon>Deinococcota</taxon>
        <taxon>Deinococci</taxon>
        <taxon>Deinococcales</taxon>
        <taxon>Deinococcaceae</taxon>
        <taxon>Deinococcus</taxon>
    </lineage>
</organism>
<dbReference type="Pfam" id="PF01810">
    <property type="entry name" value="LysE"/>
    <property type="match status" value="1"/>
</dbReference>
<evidence type="ECO:0000313" key="7">
    <source>
        <dbReference type="EMBL" id="MFC5849046.1"/>
    </source>
</evidence>
<evidence type="ECO:0000256" key="1">
    <source>
        <dbReference type="ARBA" id="ARBA00004651"/>
    </source>
</evidence>
<feature type="transmembrane region" description="Helical" evidence="6">
    <location>
        <begin position="153"/>
        <end position="176"/>
    </location>
</feature>
<dbReference type="PIRSF" id="PIRSF006324">
    <property type="entry name" value="LeuE"/>
    <property type="match status" value="1"/>
</dbReference>
<dbReference type="PANTHER" id="PTHR30086">
    <property type="entry name" value="ARGININE EXPORTER PROTEIN ARGO"/>
    <property type="match status" value="1"/>
</dbReference>
<gene>
    <name evidence="7" type="ORF">ACFPQ6_12070</name>
</gene>
<keyword evidence="2" id="KW-1003">Cell membrane</keyword>
<name>A0ABW1DK77_9DEIO</name>
<dbReference type="Proteomes" id="UP001595979">
    <property type="component" value="Unassembled WGS sequence"/>
</dbReference>
<comment type="subcellular location">
    <subcellularLocation>
        <location evidence="1">Cell membrane</location>
        <topology evidence="1">Multi-pass membrane protein</topology>
    </subcellularLocation>
</comment>
<evidence type="ECO:0000256" key="5">
    <source>
        <dbReference type="ARBA" id="ARBA00023136"/>
    </source>
</evidence>
<keyword evidence="3 6" id="KW-0812">Transmembrane</keyword>
<evidence type="ECO:0000256" key="6">
    <source>
        <dbReference type="SAM" id="Phobius"/>
    </source>
</evidence>
<keyword evidence="8" id="KW-1185">Reference proteome</keyword>
<evidence type="ECO:0000256" key="3">
    <source>
        <dbReference type="ARBA" id="ARBA00022692"/>
    </source>
</evidence>
<accession>A0ABW1DK77</accession>
<comment type="caution">
    <text evidence="7">The sequence shown here is derived from an EMBL/GenBank/DDBJ whole genome shotgun (WGS) entry which is preliminary data.</text>
</comment>
<keyword evidence="5 6" id="KW-0472">Membrane</keyword>
<sequence>MNVLLAVAALHLVVLVVPGPDVLLVSRAALARSRRAALLAGLGVCLGIACWAGLALLGINFLFAQFPWIHGVIKVAGGLYLLWMGLNLWRSAGHSEAEAGTQVLAHSDSARSDWASLRAGFLTNIANPKAAVFFGSVFSSVLGAHTAPGLKLAVFGVVVALSLAWFALVACGMSTRPVQAAYLRARKGIDRVAGTLMLGFGGLLLASRD</sequence>
<feature type="transmembrane region" description="Helical" evidence="6">
    <location>
        <begin position="6"/>
        <end position="25"/>
    </location>
</feature>
<reference evidence="8" key="1">
    <citation type="journal article" date="2019" name="Int. J. Syst. Evol. Microbiol.">
        <title>The Global Catalogue of Microorganisms (GCM) 10K type strain sequencing project: providing services to taxonomists for standard genome sequencing and annotation.</title>
        <authorList>
            <consortium name="The Broad Institute Genomics Platform"/>
            <consortium name="The Broad Institute Genome Sequencing Center for Infectious Disease"/>
            <person name="Wu L."/>
            <person name="Ma J."/>
        </authorList>
    </citation>
    <scope>NUCLEOTIDE SEQUENCE [LARGE SCALE GENOMIC DNA]</scope>
    <source>
        <strain evidence="8">CGMCC 1.15053</strain>
    </source>
</reference>
<feature type="transmembrane region" description="Helical" evidence="6">
    <location>
        <begin position="37"/>
        <end position="62"/>
    </location>
</feature>
<dbReference type="RefSeq" id="WP_380049666.1">
    <property type="nucleotide sequence ID" value="NZ_JBHSOH010000013.1"/>
</dbReference>
<dbReference type="InterPro" id="IPR001123">
    <property type="entry name" value="LeuE-type"/>
</dbReference>
<dbReference type="PANTHER" id="PTHR30086:SF19">
    <property type="entry name" value="THREONINE EFFLUX PROTEIN"/>
    <property type="match status" value="1"/>
</dbReference>
<evidence type="ECO:0000313" key="8">
    <source>
        <dbReference type="Proteomes" id="UP001595979"/>
    </source>
</evidence>
<evidence type="ECO:0000256" key="4">
    <source>
        <dbReference type="ARBA" id="ARBA00022989"/>
    </source>
</evidence>
<feature type="transmembrane region" description="Helical" evidence="6">
    <location>
        <begin position="130"/>
        <end position="147"/>
    </location>
</feature>
<dbReference type="EMBL" id="JBHSOH010000013">
    <property type="protein sequence ID" value="MFC5849046.1"/>
    <property type="molecule type" value="Genomic_DNA"/>
</dbReference>
<keyword evidence="4 6" id="KW-1133">Transmembrane helix</keyword>
<protein>
    <submittedName>
        <fullName evidence="7">LysE family transporter</fullName>
    </submittedName>
</protein>
<evidence type="ECO:0000256" key="2">
    <source>
        <dbReference type="ARBA" id="ARBA00022475"/>
    </source>
</evidence>
<feature type="transmembrane region" description="Helical" evidence="6">
    <location>
        <begin position="68"/>
        <end position="89"/>
    </location>
</feature>
<proteinExistence type="predicted"/>